<evidence type="ECO:0000256" key="4">
    <source>
        <dbReference type="ARBA" id="ARBA00023136"/>
    </source>
</evidence>
<feature type="transmembrane region" description="Helical" evidence="5">
    <location>
        <begin position="152"/>
        <end position="170"/>
    </location>
</feature>
<dbReference type="EMBL" id="JAEVLS010000002">
    <property type="protein sequence ID" value="MBM0105300.1"/>
    <property type="molecule type" value="Genomic_DNA"/>
</dbReference>
<dbReference type="Proteomes" id="UP000661077">
    <property type="component" value="Unassembled WGS sequence"/>
</dbReference>
<keyword evidence="1 5" id="KW-1003">Cell membrane</keyword>
<dbReference type="Pfam" id="PF04279">
    <property type="entry name" value="IspA"/>
    <property type="match status" value="1"/>
</dbReference>
<reference evidence="6 7" key="1">
    <citation type="journal article" date="2021" name="Int. J. Syst. Evol. Microbiol.">
        <title>Steroidobacter gossypii sp. nov., isolated from soil of cotton cropping field.</title>
        <authorList>
            <person name="Huang R."/>
            <person name="Yang S."/>
            <person name="Zhen C."/>
            <person name="Liu W."/>
        </authorList>
    </citation>
    <scope>NUCLEOTIDE SEQUENCE [LARGE SCALE GENOMIC DNA]</scope>
    <source>
        <strain evidence="6 7">S1-65</strain>
    </source>
</reference>
<keyword evidence="2 5" id="KW-0812">Transmembrane</keyword>
<gene>
    <name evidence="5" type="primary">yciB</name>
    <name evidence="6" type="ORF">JM946_11095</name>
</gene>
<evidence type="ECO:0000313" key="7">
    <source>
        <dbReference type="Proteomes" id="UP000661077"/>
    </source>
</evidence>
<organism evidence="6 7">
    <name type="scientific">Steroidobacter gossypii</name>
    <dbReference type="NCBI Taxonomy" id="2805490"/>
    <lineage>
        <taxon>Bacteria</taxon>
        <taxon>Pseudomonadati</taxon>
        <taxon>Pseudomonadota</taxon>
        <taxon>Gammaproteobacteria</taxon>
        <taxon>Steroidobacterales</taxon>
        <taxon>Steroidobacteraceae</taxon>
        <taxon>Steroidobacter</taxon>
    </lineage>
</organism>
<comment type="caution">
    <text evidence="6">The sequence shown here is derived from an EMBL/GenBank/DDBJ whole genome shotgun (WGS) entry which is preliminary data.</text>
</comment>
<dbReference type="NCBIfam" id="NF001325">
    <property type="entry name" value="PRK00259.1-3"/>
    <property type="match status" value="1"/>
</dbReference>
<comment type="subcellular location">
    <subcellularLocation>
        <location evidence="5">Cell inner membrane</location>
        <topology evidence="5">Multi-pass membrane protein</topology>
    </subcellularLocation>
</comment>
<dbReference type="InterPro" id="IPR006008">
    <property type="entry name" value="YciB"/>
</dbReference>
<keyword evidence="5" id="KW-0997">Cell inner membrane</keyword>
<feature type="transmembrane region" description="Helical" evidence="5">
    <location>
        <begin position="52"/>
        <end position="69"/>
    </location>
</feature>
<keyword evidence="3 5" id="KW-1133">Transmembrane helix</keyword>
<dbReference type="RefSeq" id="WP_203167350.1">
    <property type="nucleotide sequence ID" value="NZ_JAEVLS010000002.1"/>
</dbReference>
<dbReference type="HAMAP" id="MF_00189">
    <property type="entry name" value="YciB"/>
    <property type="match status" value="1"/>
</dbReference>
<accession>A0ABS1WWE8</accession>
<comment type="function">
    <text evidence="5">Plays a role in cell envelope biogenesis, maintenance of cell envelope integrity and membrane homeostasis.</text>
</comment>
<evidence type="ECO:0000256" key="2">
    <source>
        <dbReference type="ARBA" id="ARBA00022692"/>
    </source>
</evidence>
<evidence type="ECO:0000256" key="3">
    <source>
        <dbReference type="ARBA" id="ARBA00022989"/>
    </source>
</evidence>
<feature type="transmembrane region" description="Helical" evidence="5">
    <location>
        <begin position="23"/>
        <end position="40"/>
    </location>
</feature>
<dbReference type="NCBIfam" id="TIGR00997">
    <property type="entry name" value="ispZ"/>
    <property type="match status" value="1"/>
</dbReference>
<sequence length="192" mass="21848">MQLLFDFFPVIAFYLTYQVTRDMFVATGVIIVAVIAQTAWQWFRHRKVSKMALTSGALVLVFGGLTLLIHDKAFIQWKVSVVNWLFAAAFLASRFFGDKVLIERIMGPNFQLERPVWLTLNWIWIVFFTALGVINLYVAYNFSEAFWVSFKLYGMLGLTAAFAIGQAFWLSSKLPAEDAADPDKSQMPGKPQ</sequence>
<keyword evidence="4 5" id="KW-0472">Membrane</keyword>
<comment type="similarity">
    <text evidence="5">Belongs to the YciB family.</text>
</comment>
<evidence type="ECO:0000256" key="5">
    <source>
        <dbReference type="HAMAP-Rule" id="MF_00189"/>
    </source>
</evidence>
<dbReference type="PANTHER" id="PTHR36917:SF1">
    <property type="entry name" value="INNER MEMBRANE-SPANNING PROTEIN YCIB"/>
    <property type="match status" value="1"/>
</dbReference>
<protein>
    <recommendedName>
        <fullName evidence="5">Inner membrane-spanning protein YciB</fullName>
    </recommendedName>
</protein>
<name>A0ABS1WWE8_9GAMM</name>
<proteinExistence type="inferred from homology"/>
<feature type="transmembrane region" description="Helical" evidence="5">
    <location>
        <begin position="116"/>
        <end position="140"/>
    </location>
</feature>
<dbReference type="PANTHER" id="PTHR36917">
    <property type="entry name" value="INTRACELLULAR SEPTATION PROTEIN A-RELATED"/>
    <property type="match status" value="1"/>
</dbReference>
<feature type="transmembrane region" description="Helical" evidence="5">
    <location>
        <begin position="75"/>
        <end position="96"/>
    </location>
</feature>
<evidence type="ECO:0000313" key="6">
    <source>
        <dbReference type="EMBL" id="MBM0105300.1"/>
    </source>
</evidence>
<evidence type="ECO:0000256" key="1">
    <source>
        <dbReference type="ARBA" id="ARBA00022475"/>
    </source>
</evidence>
<keyword evidence="7" id="KW-1185">Reference proteome</keyword>